<dbReference type="PROSITE" id="PS51762">
    <property type="entry name" value="GH16_2"/>
    <property type="match status" value="1"/>
</dbReference>
<feature type="domain" description="GH16" evidence="2">
    <location>
        <begin position="77"/>
        <end position="406"/>
    </location>
</feature>
<proteinExistence type="predicted"/>
<reference evidence="3" key="1">
    <citation type="journal article" date="2020" name="Nature">
        <title>Giant virus diversity and host interactions through global metagenomics.</title>
        <authorList>
            <person name="Schulz F."/>
            <person name="Roux S."/>
            <person name="Paez-Espino D."/>
            <person name="Jungbluth S."/>
            <person name="Walsh D.A."/>
            <person name="Denef V.J."/>
            <person name="McMahon K.D."/>
            <person name="Konstantinidis K.T."/>
            <person name="Eloe-Fadrosh E.A."/>
            <person name="Kyrpides N.C."/>
            <person name="Woyke T."/>
        </authorList>
    </citation>
    <scope>NUCLEOTIDE SEQUENCE</scope>
    <source>
        <strain evidence="3">GVMAG-S-1038524-41</strain>
    </source>
</reference>
<dbReference type="SUPFAM" id="SSF49899">
    <property type="entry name" value="Concanavalin A-like lectins/glucanases"/>
    <property type="match status" value="1"/>
</dbReference>
<dbReference type="GO" id="GO:0005975">
    <property type="term" value="P:carbohydrate metabolic process"/>
    <property type="evidence" value="ECO:0007669"/>
    <property type="project" value="InterPro"/>
</dbReference>
<dbReference type="PANTHER" id="PTHR10963">
    <property type="entry name" value="GLYCOSYL HYDROLASE-RELATED"/>
    <property type="match status" value="1"/>
</dbReference>
<protein>
    <recommendedName>
        <fullName evidence="2">GH16 domain-containing protein</fullName>
    </recommendedName>
</protein>
<dbReference type="GO" id="GO:0004553">
    <property type="term" value="F:hydrolase activity, hydrolyzing O-glycosyl compounds"/>
    <property type="evidence" value="ECO:0007669"/>
    <property type="project" value="InterPro"/>
</dbReference>
<dbReference type="AlphaFoldDB" id="A0A6C0JMX2"/>
<dbReference type="InterPro" id="IPR050546">
    <property type="entry name" value="Glycosyl_Hydrlase_16"/>
</dbReference>
<sequence>MKLTTNQKILIAIFITALLGLAVYLVVCVWMKKCDNCVPPTNCAPPGQDVNDPAFLPNVQHPLGCCDGQNPVNNKDTGWKSICPQGGGGGGGSGNVSGKFPILKKFDLSNLNDFNVQVMSDSGSTNSCANYTKDGVFSRDGSLILKVTSQCGDGGCLNSGRVNSNDVYKFGVFEFDAKIPKCNQVFPAIWLLPMKGTYGGWPCEGEIDIIETTDTMPWGTFNIVAGQGGTGSWGNVDCSQNNCNGCNPYCLQSTISDWSGSRMYVGEADCNNKTWPMHKFVLYWEPGRLISYVDPVITRNSDGSISSITPSNVTDPNDSSIKSYKVYTFDSTPTWQAGSSWANNCYKGTATKYAPFDSPMNLMFNIAIGGYGGSKCQWGNKCNGDDCKNAVGSEMVISNITVYSLS</sequence>
<accession>A0A6C0JMX2</accession>
<dbReference type="Pfam" id="PF26113">
    <property type="entry name" value="GH16_XgeA"/>
    <property type="match status" value="1"/>
</dbReference>
<evidence type="ECO:0000259" key="2">
    <source>
        <dbReference type="PROSITE" id="PS51762"/>
    </source>
</evidence>
<name>A0A6C0JMX2_9ZZZZ</name>
<dbReference type="InterPro" id="IPR013320">
    <property type="entry name" value="ConA-like_dom_sf"/>
</dbReference>
<organism evidence="3">
    <name type="scientific">viral metagenome</name>
    <dbReference type="NCBI Taxonomy" id="1070528"/>
    <lineage>
        <taxon>unclassified sequences</taxon>
        <taxon>metagenomes</taxon>
        <taxon>organismal metagenomes</taxon>
    </lineage>
</organism>
<keyword evidence="1" id="KW-0812">Transmembrane</keyword>
<dbReference type="Gene3D" id="2.60.120.200">
    <property type="match status" value="1"/>
</dbReference>
<keyword evidence="1" id="KW-1133">Transmembrane helix</keyword>
<dbReference type="EMBL" id="MN740672">
    <property type="protein sequence ID" value="QHU07062.1"/>
    <property type="molecule type" value="Genomic_DNA"/>
</dbReference>
<evidence type="ECO:0000313" key="3">
    <source>
        <dbReference type="EMBL" id="QHU07062.1"/>
    </source>
</evidence>
<evidence type="ECO:0000256" key="1">
    <source>
        <dbReference type="SAM" id="Phobius"/>
    </source>
</evidence>
<dbReference type="PANTHER" id="PTHR10963:SF60">
    <property type="entry name" value="GRAM-NEGATIVE BACTERIA-BINDING PROTEIN 1-RELATED"/>
    <property type="match status" value="1"/>
</dbReference>
<feature type="transmembrane region" description="Helical" evidence="1">
    <location>
        <begin position="9"/>
        <end position="32"/>
    </location>
</feature>
<dbReference type="InterPro" id="IPR000757">
    <property type="entry name" value="Beta-glucanase-like"/>
</dbReference>
<keyword evidence="1" id="KW-0472">Membrane</keyword>